<keyword evidence="3" id="KW-1185">Reference proteome</keyword>
<evidence type="ECO:0000256" key="1">
    <source>
        <dbReference type="SAM" id="MobiDB-lite"/>
    </source>
</evidence>
<dbReference type="Proteomes" id="UP001341840">
    <property type="component" value="Unassembled WGS sequence"/>
</dbReference>
<evidence type="ECO:0000313" key="3">
    <source>
        <dbReference type="Proteomes" id="UP001341840"/>
    </source>
</evidence>
<accession>A0ABU6XG75</accession>
<feature type="compositionally biased region" description="Basic residues" evidence="1">
    <location>
        <begin position="1"/>
        <end position="10"/>
    </location>
</feature>
<gene>
    <name evidence="2" type="ORF">PIB30_053306</name>
</gene>
<protein>
    <submittedName>
        <fullName evidence="2">Uncharacterized protein</fullName>
    </submittedName>
</protein>
<sequence>MPRIKQTGRRTRVDPNALPMPPRLSQLPEERWFDDDNERLAYDERLSKMEILPPKFIGDGVLSDEKDKEFWRLIDIQGLRPFLYMRERYYPRFVAAAYTTMFIRDNQNDDGSGSFVFGFRLGGRNYEFPLTNLAIVCCLKNEGVTFKGGNNPHSTWNEFNKLDAIRGLRLEHAAPGKYAISRMSTDHRLLLYVLSYVLLPRKSNHGSASEEDLLILWAMPTSFLAHAHLWTRIFEIAPLDLTHEEDVEPEISHAISSKNIHQMRRNLVDYVGVAEDAGVDAMADAQPHVETDAPAQIPTETGVPPQFQPNIAEFVRKGFEDMRSMMTEGFARLSNRIDRLNTHMISQDTDLRNLRDEFHSFHGEKMVMFSFGFVYSDCLGMLGIVVSDDCGLNTNPLSSKLILCALVYDFQDQLRHIARIKHEDLNQIKT</sequence>
<reference evidence="2 3" key="1">
    <citation type="journal article" date="2023" name="Plants (Basel)">
        <title>Bridging the Gap: Combining Genomics and Transcriptomics Approaches to Understand Stylosanthes scabra, an Orphan Legume from the Brazilian Caatinga.</title>
        <authorList>
            <person name="Ferreira-Neto J.R.C."/>
            <person name="da Silva M.D."/>
            <person name="Binneck E."/>
            <person name="de Melo N.F."/>
            <person name="da Silva R.H."/>
            <person name="de Melo A.L.T.M."/>
            <person name="Pandolfi V."/>
            <person name="Bustamante F.O."/>
            <person name="Brasileiro-Vidal A.C."/>
            <person name="Benko-Iseppon A.M."/>
        </authorList>
    </citation>
    <scope>NUCLEOTIDE SEQUENCE [LARGE SCALE GENOMIC DNA]</scope>
    <source>
        <tissue evidence="2">Leaves</tissue>
    </source>
</reference>
<evidence type="ECO:0000313" key="2">
    <source>
        <dbReference type="EMBL" id="MED6197070.1"/>
    </source>
</evidence>
<proteinExistence type="predicted"/>
<feature type="region of interest" description="Disordered" evidence="1">
    <location>
        <begin position="1"/>
        <end position="23"/>
    </location>
</feature>
<dbReference type="EMBL" id="JASCZI010211843">
    <property type="protein sequence ID" value="MED6197070.1"/>
    <property type="molecule type" value="Genomic_DNA"/>
</dbReference>
<organism evidence="2 3">
    <name type="scientific">Stylosanthes scabra</name>
    <dbReference type="NCBI Taxonomy" id="79078"/>
    <lineage>
        <taxon>Eukaryota</taxon>
        <taxon>Viridiplantae</taxon>
        <taxon>Streptophyta</taxon>
        <taxon>Embryophyta</taxon>
        <taxon>Tracheophyta</taxon>
        <taxon>Spermatophyta</taxon>
        <taxon>Magnoliopsida</taxon>
        <taxon>eudicotyledons</taxon>
        <taxon>Gunneridae</taxon>
        <taxon>Pentapetalae</taxon>
        <taxon>rosids</taxon>
        <taxon>fabids</taxon>
        <taxon>Fabales</taxon>
        <taxon>Fabaceae</taxon>
        <taxon>Papilionoideae</taxon>
        <taxon>50 kb inversion clade</taxon>
        <taxon>dalbergioids sensu lato</taxon>
        <taxon>Dalbergieae</taxon>
        <taxon>Pterocarpus clade</taxon>
        <taxon>Stylosanthes</taxon>
    </lineage>
</organism>
<comment type="caution">
    <text evidence="2">The sequence shown here is derived from an EMBL/GenBank/DDBJ whole genome shotgun (WGS) entry which is preliminary data.</text>
</comment>
<name>A0ABU6XG75_9FABA</name>